<evidence type="ECO:0000313" key="7">
    <source>
        <dbReference type="EMBL" id="HIH08771.1"/>
    </source>
</evidence>
<feature type="transmembrane region" description="Helical" evidence="6">
    <location>
        <begin position="181"/>
        <end position="200"/>
    </location>
</feature>
<dbReference type="InterPro" id="IPR002293">
    <property type="entry name" value="AA/rel_permease1"/>
</dbReference>
<proteinExistence type="predicted"/>
<keyword evidence="2" id="KW-1003">Cell membrane</keyword>
<dbReference type="Proteomes" id="UP000577419">
    <property type="component" value="Unassembled WGS sequence"/>
</dbReference>
<evidence type="ECO:0000256" key="3">
    <source>
        <dbReference type="ARBA" id="ARBA00022692"/>
    </source>
</evidence>
<keyword evidence="4 6" id="KW-1133">Transmembrane helix</keyword>
<name>A0A7J4ITC9_9ARCH</name>
<dbReference type="InterPro" id="IPR050367">
    <property type="entry name" value="APC_superfamily"/>
</dbReference>
<comment type="subcellular location">
    <subcellularLocation>
        <location evidence="1">Cell membrane</location>
        <topology evidence="1">Multi-pass membrane protein</topology>
    </subcellularLocation>
</comment>
<dbReference type="Gene3D" id="1.20.1740.10">
    <property type="entry name" value="Amino acid/polyamine transporter I"/>
    <property type="match status" value="1"/>
</dbReference>
<feature type="transmembrane region" description="Helical" evidence="6">
    <location>
        <begin position="346"/>
        <end position="364"/>
    </location>
</feature>
<feature type="transmembrane region" description="Helical" evidence="6">
    <location>
        <begin position="221"/>
        <end position="246"/>
    </location>
</feature>
<evidence type="ECO:0000256" key="1">
    <source>
        <dbReference type="ARBA" id="ARBA00004651"/>
    </source>
</evidence>
<evidence type="ECO:0000256" key="5">
    <source>
        <dbReference type="ARBA" id="ARBA00023136"/>
    </source>
</evidence>
<dbReference type="GO" id="GO:0022857">
    <property type="term" value="F:transmembrane transporter activity"/>
    <property type="evidence" value="ECO:0007669"/>
    <property type="project" value="InterPro"/>
</dbReference>
<reference evidence="8" key="1">
    <citation type="journal article" date="2020" name="bioRxiv">
        <title>A rank-normalized archaeal taxonomy based on genome phylogeny resolves widespread incomplete and uneven classifications.</title>
        <authorList>
            <person name="Rinke C."/>
            <person name="Chuvochina M."/>
            <person name="Mussig A.J."/>
            <person name="Chaumeil P.-A."/>
            <person name="Waite D.W."/>
            <person name="Whitman W.B."/>
            <person name="Parks D.H."/>
            <person name="Hugenholtz P."/>
        </authorList>
    </citation>
    <scope>NUCLEOTIDE SEQUENCE [LARGE SCALE GENOMIC DNA]</scope>
</reference>
<feature type="transmembrane region" description="Helical" evidence="6">
    <location>
        <begin position="398"/>
        <end position="419"/>
    </location>
</feature>
<evidence type="ECO:0000256" key="4">
    <source>
        <dbReference type="ARBA" id="ARBA00022989"/>
    </source>
</evidence>
<dbReference type="PANTHER" id="PTHR42770:SF11">
    <property type="entry name" value="INNER MEMBRANE TRANSPORT PROTEIN YBAT"/>
    <property type="match status" value="1"/>
</dbReference>
<evidence type="ECO:0000256" key="2">
    <source>
        <dbReference type="ARBA" id="ARBA00022475"/>
    </source>
</evidence>
<feature type="transmembrane region" description="Helical" evidence="6">
    <location>
        <begin position="148"/>
        <end position="169"/>
    </location>
</feature>
<protein>
    <submittedName>
        <fullName evidence="7">Amino acid permease</fullName>
    </submittedName>
</protein>
<dbReference type="AlphaFoldDB" id="A0A7J4ITC9"/>
<gene>
    <name evidence="7" type="ORF">HA237_05390</name>
</gene>
<feature type="transmembrane region" description="Helical" evidence="6">
    <location>
        <begin position="87"/>
        <end position="110"/>
    </location>
</feature>
<organism evidence="7 8">
    <name type="scientific">Candidatus Iainarchaeum sp</name>
    <dbReference type="NCBI Taxonomy" id="3101447"/>
    <lineage>
        <taxon>Archaea</taxon>
        <taxon>Candidatus Iainarchaeota</taxon>
        <taxon>Candidatus Iainarchaeia</taxon>
        <taxon>Candidatus Iainarchaeales</taxon>
        <taxon>Candidatus Iainarchaeaceae</taxon>
        <taxon>Candidatus Iainarchaeum</taxon>
    </lineage>
</organism>
<dbReference type="Pfam" id="PF13520">
    <property type="entry name" value="AA_permease_2"/>
    <property type="match status" value="1"/>
</dbReference>
<feature type="transmembrane region" description="Helical" evidence="6">
    <location>
        <begin position="122"/>
        <end position="141"/>
    </location>
</feature>
<dbReference type="GO" id="GO:0005886">
    <property type="term" value="C:plasma membrane"/>
    <property type="evidence" value="ECO:0007669"/>
    <property type="project" value="UniProtKB-SubCell"/>
</dbReference>
<evidence type="ECO:0000256" key="6">
    <source>
        <dbReference type="SAM" id="Phobius"/>
    </source>
</evidence>
<feature type="transmembrane region" description="Helical" evidence="6">
    <location>
        <begin position="12"/>
        <end position="33"/>
    </location>
</feature>
<keyword evidence="3 6" id="KW-0812">Transmembrane</keyword>
<keyword evidence="5 6" id="KW-0472">Membrane</keyword>
<sequence>MKKQARLHRVLGLFETTLSGIGIIFGAGIYVLIGKAAGIAGVNVWLSFLLAAIVAALTGLSYAELSSMYPKASAEYEYSKNAFGKRAGFLVGWLALIAGIVSASTVALGFGGYLSALTGLPMQWLAVGVIIVCSFIVFLGIRQTAWIAVLFTLVESAGLVVIVFIGLPYIGKMDLLDFSSFNFTAVFEAAALIFFAFIGFEEIVRMSEETKNPKKIIPTALIIAIIVSSVVYVLVALSSVAVLGVQKLSESSAPLAEVAFSVFGETAFFTIAVIALFSTFNTVLLILLAASRLVYGIGKDKEFPEIVASIHKKTKTPWVAIIIIMVISSSLALLGDISLVANATDFVLFSVFIAINASVIILRFKEPHCHRAFCVPGSVKGIPILPVAGIFANVVLAIHISLEIIAVMLVMAFLGLLYFEIYKKNSKIRTTG</sequence>
<comment type="caution">
    <text evidence="7">The sequence shown here is derived from an EMBL/GenBank/DDBJ whole genome shotgun (WGS) entry which is preliminary data.</text>
</comment>
<feature type="transmembrane region" description="Helical" evidence="6">
    <location>
        <begin position="45"/>
        <end position="66"/>
    </location>
</feature>
<dbReference type="PANTHER" id="PTHR42770">
    <property type="entry name" value="AMINO ACID TRANSPORTER-RELATED"/>
    <property type="match status" value="1"/>
</dbReference>
<dbReference type="EMBL" id="DUFG01000027">
    <property type="protein sequence ID" value="HIH08771.1"/>
    <property type="molecule type" value="Genomic_DNA"/>
</dbReference>
<accession>A0A7J4ITC9</accession>
<feature type="transmembrane region" description="Helical" evidence="6">
    <location>
        <begin position="373"/>
        <end position="392"/>
    </location>
</feature>
<feature type="transmembrane region" description="Helical" evidence="6">
    <location>
        <begin position="316"/>
        <end position="334"/>
    </location>
</feature>
<feature type="transmembrane region" description="Helical" evidence="6">
    <location>
        <begin position="266"/>
        <end position="295"/>
    </location>
</feature>
<evidence type="ECO:0000313" key="8">
    <source>
        <dbReference type="Proteomes" id="UP000577419"/>
    </source>
</evidence>
<dbReference type="PIRSF" id="PIRSF006060">
    <property type="entry name" value="AA_transporter"/>
    <property type="match status" value="1"/>
</dbReference>